<evidence type="ECO:0000313" key="2">
    <source>
        <dbReference type="EMBL" id="GFP56250.1"/>
    </source>
</evidence>
<name>A0A6V8QV50_TRIAP</name>
<proteinExistence type="predicted"/>
<feature type="compositionally biased region" description="Basic and acidic residues" evidence="1">
    <location>
        <begin position="120"/>
        <end position="129"/>
    </location>
</feature>
<dbReference type="OrthoDB" id="1112565at2759"/>
<protein>
    <submittedName>
        <fullName evidence="2">Uncharacterized protein</fullName>
    </submittedName>
</protein>
<comment type="caution">
    <text evidence="2">The sequence shown here is derived from an EMBL/GenBank/DDBJ whole genome shotgun (WGS) entry which is preliminary data.</text>
</comment>
<dbReference type="AlphaFoldDB" id="A0A6V8QV50"/>
<gene>
    <name evidence="2" type="ORF">TASIC1_0006042000</name>
</gene>
<accession>A0A6V8QV50</accession>
<reference evidence="2 3" key="1">
    <citation type="submission" date="2020-07" db="EMBL/GenBank/DDBJ databases">
        <title>Trichoderma asperellum IC-1 whole genome shotgun sequence.</title>
        <authorList>
            <person name="Kanamasa S."/>
            <person name="Takahashi H."/>
        </authorList>
    </citation>
    <scope>NUCLEOTIDE SEQUENCE [LARGE SCALE GENOMIC DNA]</scope>
    <source>
        <strain evidence="2 3">IC-1</strain>
    </source>
</reference>
<sequence>MQGLRESAFLPTIKCSSCGLQVEISLMGEHVCSGPAVELSPPPDSNDKFDDPLPRPLQTDKLGRMPSPVDIGAANKAYMVPAPLTPVSQYGGSRSVSPMTPNRPSFADQARDFFSFGGAKVEEPTKIPEKPQQPDINGHRSSKSMATPAPTKPLGFMEPTVNFTWCLSNKK</sequence>
<dbReference type="Proteomes" id="UP000517252">
    <property type="component" value="Unassembled WGS sequence"/>
</dbReference>
<evidence type="ECO:0000313" key="3">
    <source>
        <dbReference type="Proteomes" id="UP000517252"/>
    </source>
</evidence>
<evidence type="ECO:0000256" key="1">
    <source>
        <dbReference type="SAM" id="MobiDB-lite"/>
    </source>
</evidence>
<organism evidence="2 3">
    <name type="scientific">Trichoderma asperellum</name>
    <name type="common">Filamentous fungus</name>
    <dbReference type="NCBI Taxonomy" id="101201"/>
    <lineage>
        <taxon>Eukaryota</taxon>
        <taxon>Fungi</taxon>
        <taxon>Dikarya</taxon>
        <taxon>Ascomycota</taxon>
        <taxon>Pezizomycotina</taxon>
        <taxon>Sordariomycetes</taxon>
        <taxon>Hypocreomycetidae</taxon>
        <taxon>Hypocreales</taxon>
        <taxon>Hypocreaceae</taxon>
        <taxon>Trichoderma</taxon>
    </lineage>
</organism>
<dbReference type="EMBL" id="BLZH01000006">
    <property type="protein sequence ID" value="GFP56250.1"/>
    <property type="molecule type" value="Genomic_DNA"/>
</dbReference>
<feature type="region of interest" description="Disordered" evidence="1">
    <location>
        <begin position="120"/>
        <end position="154"/>
    </location>
</feature>
<feature type="region of interest" description="Disordered" evidence="1">
    <location>
        <begin position="37"/>
        <end position="69"/>
    </location>
</feature>